<dbReference type="InterPro" id="IPR008919">
    <property type="entry name" value="Retrov_capsid_N"/>
</dbReference>
<dbReference type="PANTHER" id="PTHR33064:SF37">
    <property type="entry name" value="RIBONUCLEASE H"/>
    <property type="match status" value="1"/>
</dbReference>
<evidence type="ECO:0000256" key="1">
    <source>
        <dbReference type="ARBA" id="ARBA00010879"/>
    </source>
</evidence>
<dbReference type="InterPro" id="IPR000477">
    <property type="entry name" value="RT_dom"/>
</dbReference>
<comment type="caution">
    <text evidence="6">The sequence shown here is derived from an EMBL/GenBank/DDBJ whole genome shotgun (WGS) entry which is preliminary data.</text>
</comment>
<dbReference type="OrthoDB" id="8947436at2759"/>
<evidence type="ECO:0000313" key="6">
    <source>
        <dbReference type="EMBL" id="TRZ07387.1"/>
    </source>
</evidence>
<dbReference type="EMBL" id="SWJQ01001801">
    <property type="protein sequence ID" value="TRZ07387.1"/>
    <property type="molecule type" value="Genomic_DNA"/>
</dbReference>
<comment type="similarity">
    <text evidence="1">Belongs to the beta type-B retroviral polymerase family. HERV class-II K(HML-2) pol subfamily.</text>
</comment>
<keyword evidence="7" id="KW-1185">Reference proteome</keyword>
<dbReference type="CDD" id="cd09273">
    <property type="entry name" value="RNase_HI_RT_Bel"/>
    <property type="match status" value="1"/>
</dbReference>
<accession>A0A8K1FXE6</accession>
<dbReference type="Pfam" id="PF00078">
    <property type="entry name" value="RVT_1"/>
    <property type="match status" value="1"/>
</dbReference>
<dbReference type="Gene3D" id="3.30.420.10">
    <property type="entry name" value="Ribonuclease H-like superfamily/Ribonuclease H"/>
    <property type="match status" value="1"/>
</dbReference>
<dbReference type="InterPro" id="IPR036397">
    <property type="entry name" value="RNaseH_sf"/>
</dbReference>
<dbReference type="Gene3D" id="3.10.20.370">
    <property type="match status" value="1"/>
</dbReference>
<feature type="compositionally biased region" description="Polar residues" evidence="4">
    <location>
        <begin position="234"/>
        <end position="250"/>
    </location>
</feature>
<dbReference type="InterPro" id="IPR051320">
    <property type="entry name" value="Viral_Replic_Matur_Polypro"/>
</dbReference>
<dbReference type="Gene3D" id="1.10.375.10">
    <property type="entry name" value="Human Immunodeficiency Virus Type 1 Capsid Protein"/>
    <property type="match status" value="1"/>
</dbReference>
<dbReference type="GO" id="GO:0019068">
    <property type="term" value="P:virion assembly"/>
    <property type="evidence" value="ECO:0007669"/>
    <property type="project" value="InterPro"/>
</dbReference>
<evidence type="ECO:0000256" key="2">
    <source>
        <dbReference type="ARBA" id="ARBA00012180"/>
    </source>
</evidence>
<dbReference type="InterPro" id="IPR043502">
    <property type="entry name" value="DNA/RNA_pol_sf"/>
</dbReference>
<organism evidence="6 7">
    <name type="scientific">Zosterops borbonicus</name>
    <dbReference type="NCBI Taxonomy" id="364589"/>
    <lineage>
        <taxon>Eukaryota</taxon>
        <taxon>Metazoa</taxon>
        <taxon>Chordata</taxon>
        <taxon>Craniata</taxon>
        <taxon>Vertebrata</taxon>
        <taxon>Euteleostomi</taxon>
        <taxon>Archelosauria</taxon>
        <taxon>Archosauria</taxon>
        <taxon>Dinosauria</taxon>
        <taxon>Saurischia</taxon>
        <taxon>Theropoda</taxon>
        <taxon>Coelurosauria</taxon>
        <taxon>Aves</taxon>
        <taxon>Neognathae</taxon>
        <taxon>Neoaves</taxon>
        <taxon>Telluraves</taxon>
        <taxon>Australaves</taxon>
        <taxon>Passeriformes</taxon>
        <taxon>Sylvioidea</taxon>
        <taxon>Zosteropidae</taxon>
        <taxon>Zosterops</taxon>
    </lineage>
</organism>
<evidence type="ECO:0000313" key="7">
    <source>
        <dbReference type="Proteomes" id="UP000796761"/>
    </source>
</evidence>
<gene>
    <name evidence="6" type="ORF">HGM15179_019725</name>
</gene>
<dbReference type="Pfam" id="PF02093">
    <property type="entry name" value="Gag_p30"/>
    <property type="match status" value="1"/>
</dbReference>
<dbReference type="AlphaFoldDB" id="A0A8K1FXE6"/>
<keyword evidence="3" id="KW-0175">Coiled coil</keyword>
<evidence type="ECO:0000256" key="4">
    <source>
        <dbReference type="SAM" id="MobiDB-lite"/>
    </source>
</evidence>
<dbReference type="SUPFAM" id="SSF47943">
    <property type="entry name" value="Retrovirus capsid protein, N-terminal core domain"/>
    <property type="match status" value="1"/>
</dbReference>
<proteinExistence type="inferred from homology"/>
<reference evidence="6" key="1">
    <citation type="submission" date="2019-04" db="EMBL/GenBank/DDBJ databases">
        <title>Genome assembly of Zosterops borbonicus 15179.</title>
        <authorList>
            <person name="Leroy T."/>
            <person name="Anselmetti Y."/>
            <person name="Tilak M.-K."/>
            <person name="Nabholz B."/>
        </authorList>
    </citation>
    <scope>NUCLEOTIDE SEQUENCE</scope>
    <source>
        <strain evidence="6">HGM_15179</strain>
        <tissue evidence="6">Muscle</tissue>
    </source>
</reference>
<dbReference type="InterPro" id="IPR012337">
    <property type="entry name" value="RNaseH-like_sf"/>
</dbReference>
<dbReference type="GO" id="GO:0006259">
    <property type="term" value="P:DNA metabolic process"/>
    <property type="evidence" value="ECO:0007669"/>
    <property type="project" value="UniProtKB-ARBA"/>
</dbReference>
<dbReference type="Gene3D" id="3.30.70.270">
    <property type="match status" value="2"/>
</dbReference>
<dbReference type="GO" id="GO:0003676">
    <property type="term" value="F:nucleic acid binding"/>
    <property type="evidence" value="ECO:0007669"/>
    <property type="project" value="InterPro"/>
</dbReference>
<dbReference type="InterPro" id="IPR002156">
    <property type="entry name" value="RNaseH_domain"/>
</dbReference>
<dbReference type="InterPro" id="IPR043128">
    <property type="entry name" value="Rev_trsase/Diguanyl_cyclase"/>
</dbReference>
<dbReference type="EC" id="3.1.26.4" evidence="2"/>
<dbReference type="Pfam" id="PF17919">
    <property type="entry name" value="RT_RNaseH_2"/>
    <property type="match status" value="1"/>
</dbReference>
<feature type="coiled-coil region" evidence="3">
    <location>
        <begin position="355"/>
        <end position="389"/>
    </location>
</feature>
<feature type="domain" description="RNase H type-1" evidence="5">
    <location>
        <begin position="611"/>
        <end position="759"/>
    </location>
</feature>
<dbReference type="SUPFAM" id="SSF56672">
    <property type="entry name" value="DNA/RNA polymerases"/>
    <property type="match status" value="1"/>
</dbReference>
<name>A0A8K1FXE6_9PASS</name>
<dbReference type="InterPro" id="IPR003036">
    <property type="entry name" value="Gag_P30"/>
</dbReference>
<dbReference type="InterPro" id="IPR041577">
    <property type="entry name" value="RT_RNaseH_2"/>
</dbReference>
<protein>
    <recommendedName>
        <fullName evidence="2">ribonuclease H</fullName>
        <ecNumber evidence="2">3.1.26.4</ecNumber>
    </recommendedName>
</protein>
<dbReference type="Proteomes" id="UP000796761">
    <property type="component" value="Unassembled WGS sequence"/>
</dbReference>
<evidence type="ECO:0000256" key="3">
    <source>
        <dbReference type="SAM" id="Coils"/>
    </source>
</evidence>
<dbReference type="Pfam" id="PF00075">
    <property type="entry name" value="RNase_H"/>
    <property type="match status" value="1"/>
</dbReference>
<dbReference type="PROSITE" id="PS50879">
    <property type="entry name" value="RNASE_H_1"/>
    <property type="match status" value="1"/>
</dbReference>
<evidence type="ECO:0000259" key="5">
    <source>
        <dbReference type="PROSITE" id="PS50879"/>
    </source>
</evidence>
<feature type="region of interest" description="Disordered" evidence="4">
    <location>
        <begin position="229"/>
        <end position="250"/>
    </location>
</feature>
<dbReference type="PANTHER" id="PTHR33064">
    <property type="entry name" value="POL PROTEIN"/>
    <property type="match status" value="1"/>
</dbReference>
<dbReference type="SUPFAM" id="SSF53098">
    <property type="entry name" value="Ribonuclease H-like"/>
    <property type="match status" value="1"/>
</dbReference>
<sequence length="806" mass="90819">MPGPENPQLPLIRLVLQTPHQFHCPSLDTLQPLNVIIAVRGRELTPGLEVPQQYPVQRNNHCPSPSGHTISDTSQDVIGLLPIWDQRKRHHPQVLSHQAFSSHSVPSLDLQGIVVTKVQNPAAGLVESLTIGLGPSIQPVQIPLQSLPALQQIKTHAHFSVICEITEGDVRAFKKEIGRLLDDPFGVAERLDEFLGSSIYTFDDLMAILRSLFNNEEREMIKQAGIRDWDRRNPQGTPGDQKWPSTSPSWNVQTEDGRRNMVDLRNVIIQGIREAVPRGQNISKVFGQCQGKDESPTEWIERLRRSLQMYSGTDPNSTMGEVLLKTQFVAKSWEDIRRKLEKIDGWQDKSLQELLREAQKVYMRREGEIQKLQAKVLVAVKEVQKQEQAQGTKLLQYVDDLLVAGPTEESVRECTVALLNFLGKKGLKVLKSKLQFMEPEVKYLGHWLTRGKKKLDPERVAGIIALPAPKTKRQIRQILGLLGYCRQWIEGFSEKVKFLYERLNTDRVKWTERDESDFQKLKNILMTAPVLTFPDINKEFQLFVDVSGQTAQGVLTQEWAGKRKPIGFVSKILDPVSRGWPTCLLAIVAVALLVEEAKKTKVRPDLEDQELEGGEKWFIDGSAKVVEGKRKSGYAVVDGKSGEVVESGPLEASWSAQACELYALLRALRRLKGKRGTVYTDSRYAFGVVHTFGKIWEERGLINTKGKGLIHGEIIRQILEAIREPEEISVVHVKGHQTGIQFQTRGNNLADREAKRAALLTMSVPEVTMEEAPEFPLSHSEKETEEFKKIGGVLEMGKWRLPNGGS</sequence>
<dbReference type="GO" id="GO:0004523">
    <property type="term" value="F:RNA-DNA hybrid ribonuclease activity"/>
    <property type="evidence" value="ECO:0007669"/>
    <property type="project" value="UniProtKB-EC"/>
</dbReference>